<feature type="domain" description="Peptidase M28" evidence="16">
    <location>
        <begin position="137"/>
        <end position="330"/>
    </location>
</feature>
<evidence type="ECO:0000256" key="1">
    <source>
        <dbReference type="ARBA" id="ARBA00001947"/>
    </source>
</evidence>
<keyword evidence="10 15" id="KW-1133">Transmembrane helix</keyword>
<evidence type="ECO:0000256" key="15">
    <source>
        <dbReference type="SAM" id="Phobius"/>
    </source>
</evidence>
<dbReference type="InterPro" id="IPR053974">
    <property type="entry name" value="ERMP1_1-A_TM"/>
</dbReference>
<gene>
    <name evidence="18" type="ORF">FA13DRAFT_1778927</name>
</gene>
<evidence type="ECO:0000256" key="13">
    <source>
        <dbReference type="ARBA" id="ARBA00023180"/>
    </source>
</evidence>
<dbReference type="Gene3D" id="3.40.630.10">
    <property type="entry name" value="Zn peptidases"/>
    <property type="match status" value="1"/>
</dbReference>
<proteinExistence type="inferred from homology"/>
<evidence type="ECO:0000256" key="2">
    <source>
        <dbReference type="ARBA" id="ARBA00004477"/>
    </source>
</evidence>
<dbReference type="EMBL" id="QPFP01000097">
    <property type="protein sequence ID" value="TEB22097.1"/>
    <property type="molecule type" value="Genomic_DNA"/>
</dbReference>
<comment type="caution">
    <text evidence="18">The sequence shown here is derived from an EMBL/GenBank/DDBJ whole genome shotgun (WGS) entry which is preliminary data.</text>
</comment>
<keyword evidence="7 14" id="KW-0378">Hydrolase</keyword>
<feature type="transmembrane region" description="Helical" evidence="15">
    <location>
        <begin position="592"/>
        <end position="613"/>
    </location>
</feature>
<feature type="transmembrane region" description="Helical" evidence="15">
    <location>
        <begin position="522"/>
        <end position="544"/>
    </location>
</feature>
<dbReference type="AlphaFoldDB" id="A0A4Y7SJP2"/>
<dbReference type="OrthoDB" id="76293at2759"/>
<dbReference type="GO" id="GO:0046872">
    <property type="term" value="F:metal ion binding"/>
    <property type="evidence" value="ECO:0007669"/>
    <property type="project" value="UniProtKB-KW"/>
</dbReference>
<keyword evidence="6 14" id="KW-0479">Metal-binding</keyword>
<dbReference type="EC" id="3.4.-.-" evidence="14"/>
<name>A0A4Y7SJP2_COPMI</name>
<evidence type="ECO:0000256" key="9">
    <source>
        <dbReference type="ARBA" id="ARBA00022833"/>
    </source>
</evidence>
<evidence type="ECO:0000256" key="4">
    <source>
        <dbReference type="ARBA" id="ARBA00022670"/>
    </source>
</evidence>
<evidence type="ECO:0000256" key="10">
    <source>
        <dbReference type="ARBA" id="ARBA00022989"/>
    </source>
</evidence>
<keyword evidence="9 14" id="KW-0862">Zinc</keyword>
<keyword evidence="19" id="KW-1185">Reference proteome</keyword>
<dbReference type="InterPro" id="IPR007484">
    <property type="entry name" value="Peptidase_M28"/>
</dbReference>
<dbReference type="Proteomes" id="UP000298030">
    <property type="component" value="Unassembled WGS sequence"/>
</dbReference>
<keyword evidence="11" id="KW-0482">Metalloprotease</keyword>
<feature type="transmembrane region" description="Helical" evidence="15">
    <location>
        <begin position="406"/>
        <end position="427"/>
    </location>
</feature>
<evidence type="ECO:0000313" key="18">
    <source>
        <dbReference type="EMBL" id="TEB22097.1"/>
    </source>
</evidence>
<comment type="cofactor">
    <cofactor evidence="1">
        <name>Zn(2+)</name>
        <dbReference type="ChEBI" id="CHEBI:29105"/>
    </cofactor>
</comment>
<dbReference type="SUPFAM" id="SSF53187">
    <property type="entry name" value="Zn-dependent exopeptidases"/>
    <property type="match status" value="1"/>
</dbReference>
<evidence type="ECO:0000256" key="12">
    <source>
        <dbReference type="ARBA" id="ARBA00023136"/>
    </source>
</evidence>
<feature type="transmembrane region" description="Helical" evidence="15">
    <location>
        <begin position="564"/>
        <end position="585"/>
    </location>
</feature>
<accession>A0A4Y7SJP2</accession>
<evidence type="ECO:0000313" key="19">
    <source>
        <dbReference type="Proteomes" id="UP000298030"/>
    </source>
</evidence>
<feature type="transmembrane region" description="Helical" evidence="15">
    <location>
        <begin position="496"/>
        <end position="515"/>
    </location>
</feature>
<keyword evidence="12 15" id="KW-0472">Membrane</keyword>
<keyword evidence="8" id="KW-0256">Endoplasmic reticulum</keyword>
<keyword evidence="5 15" id="KW-0812">Transmembrane</keyword>
<dbReference type="InterPro" id="IPR045175">
    <property type="entry name" value="M28_fam"/>
</dbReference>
<dbReference type="Pfam" id="PF04389">
    <property type="entry name" value="Peptidase_M28"/>
    <property type="match status" value="1"/>
</dbReference>
<protein>
    <recommendedName>
        <fullName evidence="14">Peptide hydrolase</fullName>
        <ecNumber evidence="14">3.4.-.-</ecNumber>
    </recommendedName>
</protein>
<dbReference type="PANTHER" id="PTHR12147">
    <property type="entry name" value="METALLOPEPTIDASE M28 FAMILY MEMBER"/>
    <property type="match status" value="1"/>
</dbReference>
<dbReference type="FunFam" id="3.40.630.10:FF:000008">
    <property type="entry name" value="Endoplasmic reticulum metallopeptidase 1"/>
    <property type="match status" value="1"/>
</dbReference>
<feature type="transmembrane region" description="Helical" evidence="15">
    <location>
        <begin position="471"/>
        <end position="490"/>
    </location>
</feature>
<comment type="subcellular location">
    <subcellularLocation>
        <location evidence="2">Endoplasmic reticulum membrane</location>
        <topology evidence="2">Multi-pass membrane protein</topology>
    </subcellularLocation>
</comment>
<feature type="transmembrane region" description="Helical" evidence="15">
    <location>
        <begin position="366"/>
        <end position="386"/>
    </location>
</feature>
<reference evidence="18 19" key="1">
    <citation type="journal article" date="2019" name="Nat. Ecol. Evol.">
        <title>Megaphylogeny resolves global patterns of mushroom evolution.</title>
        <authorList>
            <person name="Varga T."/>
            <person name="Krizsan K."/>
            <person name="Foldi C."/>
            <person name="Dima B."/>
            <person name="Sanchez-Garcia M."/>
            <person name="Sanchez-Ramirez S."/>
            <person name="Szollosi G.J."/>
            <person name="Szarkandi J.G."/>
            <person name="Papp V."/>
            <person name="Albert L."/>
            <person name="Andreopoulos W."/>
            <person name="Angelini C."/>
            <person name="Antonin V."/>
            <person name="Barry K.W."/>
            <person name="Bougher N.L."/>
            <person name="Buchanan P."/>
            <person name="Buyck B."/>
            <person name="Bense V."/>
            <person name="Catcheside P."/>
            <person name="Chovatia M."/>
            <person name="Cooper J."/>
            <person name="Damon W."/>
            <person name="Desjardin D."/>
            <person name="Finy P."/>
            <person name="Geml J."/>
            <person name="Haridas S."/>
            <person name="Hughes K."/>
            <person name="Justo A."/>
            <person name="Karasinski D."/>
            <person name="Kautmanova I."/>
            <person name="Kiss B."/>
            <person name="Kocsube S."/>
            <person name="Kotiranta H."/>
            <person name="LaButti K.M."/>
            <person name="Lechner B.E."/>
            <person name="Liimatainen K."/>
            <person name="Lipzen A."/>
            <person name="Lukacs Z."/>
            <person name="Mihaltcheva S."/>
            <person name="Morgado L.N."/>
            <person name="Niskanen T."/>
            <person name="Noordeloos M.E."/>
            <person name="Ohm R.A."/>
            <person name="Ortiz-Santana B."/>
            <person name="Ovrebo C."/>
            <person name="Racz N."/>
            <person name="Riley R."/>
            <person name="Savchenko A."/>
            <person name="Shiryaev A."/>
            <person name="Soop K."/>
            <person name="Spirin V."/>
            <person name="Szebenyi C."/>
            <person name="Tomsovsky M."/>
            <person name="Tulloss R.E."/>
            <person name="Uehling J."/>
            <person name="Grigoriev I.V."/>
            <person name="Vagvolgyi C."/>
            <person name="Papp T."/>
            <person name="Martin F.M."/>
            <person name="Miettinen O."/>
            <person name="Hibbett D.S."/>
            <person name="Nagy L.G."/>
        </authorList>
    </citation>
    <scope>NUCLEOTIDE SEQUENCE [LARGE SCALE GENOMIC DNA]</scope>
    <source>
        <strain evidence="18 19">FP101781</strain>
    </source>
</reference>
<evidence type="ECO:0000256" key="14">
    <source>
        <dbReference type="RuleBase" id="RU361240"/>
    </source>
</evidence>
<dbReference type="PANTHER" id="PTHR12147:SF22">
    <property type="entry name" value="ENDOPLASMIC RETICULUM METALLOPEPTIDASE 1"/>
    <property type="match status" value="1"/>
</dbReference>
<evidence type="ECO:0000256" key="6">
    <source>
        <dbReference type="ARBA" id="ARBA00022723"/>
    </source>
</evidence>
<organism evidence="18 19">
    <name type="scientific">Coprinellus micaceus</name>
    <name type="common">Glistening ink-cap mushroom</name>
    <name type="synonym">Coprinus micaceus</name>
    <dbReference type="NCBI Taxonomy" id="71717"/>
    <lineage>
        <taxon>Eukaryota</taxon>
        <taxon>Fungi</taxon>
        <taxon>Dikarya</taxon>
        <taxon>Basidiomycota</taxon>
        <taxon>Agaricomycotina</taxon>
        <taxon>Agaricomycetes</taxon>
        <taxon>Agaricomycetidae</taxon>
        <taxon>Agaricales</taxon>
        <taxon>Agaricineae</taxon>
        <taxon>Psathyrellaceae</taxon>
        <taxon>Coprinellus</taxon>
    </lineage>
</organism>
<feature type="transmembrane region" description="Helical" evidence="15">
    <location>
        <begin position="442"/>
        <end position="459"/>
    </location>
</feature>
<dbReference type="GO" id="GO:0006508">
    <property type="term" value="P:proteolysis"/>
    <property type="evidence" value="ECO:0007669"/>
    <property type="project" value="UniProtKB-KW"/>
</dbReference>
<dbReference type="CDD" id="cd03875">
    <property type="entry name" value="M28_Fxna_like"/>
    <property type="match status" value="1"/>
</dbReference>
<comment type="similarity">
    <text evidence="3 14">Belongs to the peptidase M28 family.</text>
</comment>
<dbReference type="InterPro" id="IPR048024">
    <property type="entry name" value="Fxna-like_M28_dom"/>
</dbReference>
<evidence type="ECO:0000256" key="11">
    <source>
        <dbReference type="ARBA" id="ARBA00023049"/>
    </source>
</evidence>
<dbReference type="Pfam" id="PF22249">
    <property type="entry name" value="ERMP1-TM"/>
    <property type="match status" value="1"/>
</dbReference>
<dbReference type="STRING" id="71717.A0A4Y7SJP2"/>
<evidence type="ECO:0000259" key="17">
    <source>
        <dbReference type="Pfam" id="PF22249"/>
    </source>
</evidence>
<evidence type="ECO:0000256" key="8">
    <source>
        <dbReference type="ARBA" id="ARBA00022824"/>
    </source>
</evidence>
<keyword evidence="13" id="KW-0325">Glycoprotein</keyword>
<feature type="domain" description="Endoplasmic reticulum metallopeptidase 1/1-A TM" evidence="17">
    <location>
        <begin position="413"/>
        <end position="573"/>
    </location>
</feature>
<evidence type="ECO:0000256" key="3">
    <source>
        <dbReference type="ARBA" id="ARBA00010918"/>
    </source>
</evidence>
<dbReference type="GO" id="GO:0005789">
    <property type="term" value="C:endoplasmic reticulum membrane"/>
    <property type="evidence" value="ECO:0007669"/>
    <property type="project" value="UniProtKB-SubCell"/>
</dbReference>
<evidence type="ECO:0000256" key="7">
    <source>
        <dbReference type="ARBA" id="ARBA00022801"/>
    </source>
</evidence>
<sequence>MAPSKPWGAVRSLLVLAPVLILAPSIAYWNHKTLPAPLTELTDSVSNLPQISEAQILGFAKHLSEEIGYRTVGTEEHALADKWMVEQANLIKKQCEAIVAETGRKLECEVSRQEGNGHHRFDMMGKRLYKTYVNLSNIIVRISDGTEEGKKHALLVNSHLDSTLPSPGAADDALSVGVMLDCMRVLINTPGWSPVHAAIFLFNHAEESLQDGSHLFSTQHPWAPTARAVINLEAAGTTGRELLFQATSEQMIEAYSHVPRPYGTVFANEIFSSGIILSDTDFRQFEEYINITGLDMAVVGNSYLYHMRKDLVENIEVGVAQHMGENSLALIKYLTSDKSSLAELADGAKPPATVFLTYVGRIFVSYSYTTAKVMYGILFWFTLVVAKARNKSAHKNVFVPEQVDAAIAVCAGVAGTLIAPNVVAVIMRNVLNKSLSWFSNPFAPLLLYGPACLLGALISQYRSVEKVKEKTLWTSLLAMQAGIALALQLANIGSGTIFFMSALPLTIVFVLNPFFSQDPKQISLVTYALGQFFPVLTASLLTIPTLEVFVPLTGRTGAEAPADHVIACIIAVVSCPGFPLVIPLAHRFGKRALLRGIIVTSILNAASIAYFSARNPYDDMHQKRLFVIHMENVTTSEQHLHLAASDGAPGFELLVNDIVREFGTLDHAPAPVVMNDHNSDWDSLYPFSAPIYIQSYDPRFIRGSCSLTQGGRGFSASGDISERWRFLTPFKVPLAVPAGYASPWVTEKKFSISAIEDEKDLVAGTRNLKIKIDHPGLIWTVIAFDAHVLKWDLDDNPPDEYARHHVKEASFYGTNSYILEMVIKTSVANPDGKLLINYMGLQEKGIWPAKKDVKEEGDAAMALFERLDDWLDRTTGGTVDALLMGDVLFVVMDYWNPAHYDL</sequence>
<evidence type="ECO:0000256" key="5">
    <source>
        <dbReference type="ARBA" id="ARBA00022692"/>
    </source>
</evidence>
<dbReference type="GO" id="GO:0008235">
    <property type="term" value="F:metalloexopeptidase activity"/>
    <property type="evidence" value="ECO:0007669"/>
    <property type="project" value="InterPro"/>
</dbReference>
<keyword evidence="4 14" id="KW-0645">Protease</keyword>
<evidence type="ECO:0000259" key="16">
    <source>
        <dbReference type="Pfam" id="PF04389"/>
    </source>
</evidence>